<reference evidence="2 3" key="1">
    <citation type="journal article" date="2011" name="J. Biotechnol.">
        <title>High-quality genome sequence of Pichia pastoris CBS7435.</title>
        <authorList>
            <person name="Kuberl A."/>
            <person name="Schneider J."/>
            <person name="Thallinger G.G."/>
            <person name="Anderl I."/>
            <person name="Wibberg D."/>
            <person name="Hajek T."/>
            <person name="Jaenicke S."/>
            <person name="Brinkrolf K."/>
            <person name="Goesmann A."/>
            <person name="Szczepanowski R."/>
            <person name="Puhler A."/>
            <person name="Schwab H."/>
            <person name="Glieder A."/>
            <person name="Pichler H."/>
        </authorList>
    </citation>
    <scope>NUCLEOTIDE SEQUENCE [LARGE SCALE GENOMIC DNA]</scope>
    <source>
        <strain evidence="3">ATCC 76273 / CBS 7435 / CECT 11047 / NRRL Y-11430 / Wegner 21-1</strain>
    </source>
</reference>
<dbReference type="AlphaFoldDB" id="A0A1G4KQ81"/>
<evidence type="ECO:0000313" key="3">
    <source>
        <dbReference type="Proteomes" id="UP000006853"/>
    </source>
</evidence>
<evidence type="ECO:0000256" key="1">
    <source>
        <dbReference type="SAM" id="Phobius"/>
    </source>
</evidence>
<keyword evidence="3" id="KW-1185">Reference proteome</keyword>
<dbReference type="Proteomes" id="UP000006853">
    <property type="component" value="Chromosome 3"/>
</dbReference>
<dbReference type="EMBL" id="FR839630">
    <property type="protein sequence ID" value="SCV12169.1"/>
    <property type="molecule type" value="Genomic_DNA"/>
</dbReference>
<organism evidence="2 3">
    <name type="scientific">Komagataella phaffii (strain ATCC 76273 / CBS 7435 / CECT 11047 / NRRL Y-11430 / Wegner 21-1)</name>
    <name type="common">Yeast</name>
    <name type="synonym">Pichia pastoris</name>
    <dbReference type="NCBI Taxonomy" id="981350"/>
    <lineage>
        <taxon>Eukaryota</taxon>
        <taxon>Fungi</taxon>
        <taxon>Dikarya</taxon>
        <taxon>Ascomycota</taxon>
        <taxon>Saccharomycotina</taxon>
        <taxon>Pichiomycetes</taxon>
        <taxon>Pichiales</taxon>
        <taxon>Pichiaceae</taxon>
        <taxon>Komagataella</taxon>
    </lineage>
</organism>
<protein>
    <submittedName>
        <fullName evidence="2">Uncharacterized protein</fullName>
    </submittedName>
</protein>
<sequence>MVSDIKHVYSRYFFHLPYYMLTTNEAFVLHSFVIVFITFISYGLYSLLSYYI</sequence>
<name>A0A1G4KQ81_KOMPC</name>
<keyword evidence="1" id="KW-0472">Membrane</keyword>
<keyword evidence="1" id="KW-1133">Transmembrane helix</keyword>
<reference evidence="2 3" key="2">
    <citation type="journal article" date="2016" name="FEMS Yeast Res.">
        <title>Curation of the genome annotation of Pichia pastoris (Komagataella phaffii) CBS7435 from gene level to protein function.</title>
        <authorList>
            <person name="Valli M."/>
            <person name="Tatto N.E."/>
            <person name="Peymann A."/>
            <person name="Gruber C."/>
            <person name="Landes N."/>
            <person name="Ekker H."/>
            <person name="Thallinger G.G."/>
            <person name="Mattanovich D."/>
            <person name="Gasser B."/>
            <person name="Graf A.B."/>
        </authorList>
    </citation>
    <scope>GENOME REANNOTATION</scope>
    <source>
        <strain evidence="2 3">ATCC 76273 / CBS 7435 / CECT 11047 / NRRL Y-11430 / Wegner 21-1</strain>
    </source>
</reference>
<accession>A0A1G4KQ81</accession>
<proteinExistence type="predicted"/>
<gene>
    <name evidence="2" type="ordered locus">PP7435_Chr3-1545</name>
</gene>
<evidence type="ECO:0000313" key="2">
    <source>
        <dbReference type="EMBL" id="SCV12169.1"/>
    </source>
</evidence>
<feature type="transmembrane region" description="Helical" evidence="1">
    <location>
        <begin position="27"/>
        <end position="48"/>
    </location>
</feature>
<keyword evidence="1" id="KW-0812">Transmembrane</keyword>